<dbReference type="PANTHER" id="PTHR22726:SF1">
    <property type="entry name" value="METALLOENDOPEPTIDASE OMA1, MITOCHONDRIAL"/>
    <property type="match status" value="1"/>
</dbReference>
<evidence type="ECO:0000259" key="8">
    <source>
        <dbReference type="Pfam" id="PF01435"/>
    </source>
</evidence>
<keyword evidence="10" id="KW-1185">Reference proteome</keyword>
<evidence type="ECO:0000313" key="9">
    <source>
        <dbReference type="EMBL" id="MFC4362099.1"/>
    </source>
</evidence>
<dbReference type="EMBL" id="JBHSCX010000005">
    <property type="protein sequence ID" value="MFC4362099.1"/>
    <property type="molecule type" value="Genomic_DNA"/>
</dbReference>
<keyword evidence="5 6" id="KW-0482">Metalloprotease</keyword>
<dbReference type="Proteomes" id="UP001595840">
    <property type="component" value="Unassembled WGS sequence"/>
</dbReference>
<reference evidence="10" key="1">
    <citation type="journal article" date="2019" name="Int. J. Syst. Evol. Microbiol.">
        <title>The Global Catalogue of Microorganisms (GCM) 10K type strain sequencing project: providing services to taxonomists for standard genome sequencing and annotation.</title>
        <authorList>
            <consortium name="The Broad Institute Genomics Platform"/>
            <consortium name="The Broad Institute Genome Sequencing Center for Infectious Disease"/>
            <person name="Wu L."/>
            <person name="Ma J."/>
        </authorList>
    </citation>
    <scope>NUCLEOTIDE SEQUENCE [LARGE SCALE GENOMIC DNA]</scope>
    <source>
        <strain evidence="10">CECT 8570</strain>
    </source>
</reference>
<sequence>MIKDRLLVAILAATTLVGACTTSSTKSINPISDQQTTYFADPEERELFDESERLHDEFVRKGLIYRDSALTRYINKVSTDIQPQIIKEKFELRFFVMRDPSVNAFALPNGNIYLNIGLLNRLDNESQLAFVMAHEAAHIINRHAFKSKVSRRNDIVGAHIADFFLAGTGLSYLAAVSNIASYSRDLETEADERALVFLSTTDYDLSKVVDTFDQLKEVKHNKDSTSIWASHPDALTRKKSATTYIETHGLPSHSNTVDSETFQKFKAELTEATLKMRLRLRQYQLAQETAEAAILHQGENALIHAYIGDSYRLRLENQLTAAQERAWLYDEKTEIAKQYIDDNLVIFEQQANTHYQLALQLSADNANAVRGTGLLLSYQGKTSEAIDYLDRYLSFEKIPDRRFIEMKVKQLHTTNNEK</sequence>
<feature type="chain" id="PRO_5046752596" evidence="7">
    <location>
        <begin position="20"/>
        <end position="418"/>
    </location>
</feature>
<comment type="caution">
    <text evidence="9">The sequence shown here is derived from an EMBL/GenBank/DDBJ whole genome shotgun (WGS) entry which is preliminary data.</text>
</comment>
<comment type="cofactor">
    <cofactor evidence="6">
        <name>Zn(2+)</name>
        <dbReference type="ChEBI" id="CHEBI:29105"/>
    </cofactor>
    <text evidence="6">Binds 1 zinc ion per subunit.</text>
</comment>
<evidence type="ECO:0000256" key="3">
    <source>
        <dbReference type="ARBA" id="ARBA00022801"/>
    </source>
</evidence>
<dbReference type="Gene3D" id="1.25.40.10">
    <property type="entry name" value="Tetratricopeptide repeat domain"/>
    <property type="match status" value="1"/>
</dbReference>
<evidence type="ECO:0000256" key="7">
    <source>
        <dbReference type="SAM" id="SignalP"/>
    </source>
</evidence>
<dbReference type="InterPro" id="IPR001915">
    <property type="entry name" value="Peptidase_M48"/>
</dbReference>
<dbReference type="Gene3D" id="3.30.2010.10">
    <property type="entry name" value="Metalloproteases ('zincins'), catalytic domain"/>
    <property type="match status" value="1"/>
</dbReference>
<dbReference type="InterPro" id="IPR011990">
    <property type="entry name" value="TPR-like_helical_dom_sf"/>
</dbReference>
<keyword evidence="1 6" id="KW-0645">Protease</keyword>
<dbReference type="PANTHER" id="PTHR22726">
    <property type="entry name" value="METALLOENDOPEPTIDASE OMA1"/>
    <property type="match status" value="1"/>
</dbReference>
<gene>
    <name evidence="9" type="ORF">ACFOX3_07295</name>
</gene>
<organism evidence="9 10">
    <name type="scientific">Simiduia curdlanivorans</name>
    <dbReference type="NCBI Taxonomy" id="1492769"/>
    <lineage>
        <taxon>Bacteria</taxon>
        <taxon>Pseudomonadati</taxon>
        <taxon>Pseudomonadota</taxon>
        <taxon>Gammaproteobacteria</taxon>
        <taxon>Cellvibrionales</taxon>
        <taxon>Cellvibrionaceae</taxon>
        <taxon>Simiduia</taxon>
    </lineage>
</organism>
<keyword evidence="4 6" id="KW-0862">Zinc</keyword>
<dbReference type="PROSITE" id="PS51257">
    <property type="entry name" value="PROKAR_LIPOPROTEIN"/>
    <property type="match status" value="1"/>
</dbReference>
<keyword evidence="7" id="KW-0732">Signal</keyword>
<feature type="signal peptide" evidence="7">
    <location>
        <begin position="1"/>
        <end position="19"/>
    </location>
</feature>
<dbReference type="RefSeq" id="WP_290259124.1">
    <property type="nucleotide sequence ID" value="NZ_JAUFQG010000004.1"/>
</dbReference>
<proteinExistence type="inferred from homology"/>
<keyword evidence="2" id="KW-0479">Metal-binding</keyword>
<accession>A0ABV8V3Q3</accession>
<keyword evidence="3 6" id="KW-0378">Hydrolase</keyword>
<dbReference type="InterPro" id="IPR051156">
    <property type="entry name" value="Mito/Outer_Membr_Metalloprot"/>
</dbReference>
<dbReference type="GO" id="GO:0008237">
    <property type="term" value="F:metallopeptidase activity"/>
    <property type="evidence" value="ECO:0007669"/>
    <property type="project" value="UniProtKB-KW"/>
</dbReference>
<dbReference type="SUPFAM" id="SSF48452">
    <property type="entry name" value="TPR-like"/>
    <property type="match status" value="1"/>
</dbReference>
<comment type="similarity">
    <text evidence="6">Belongs to the peptidase M48 family.</text>
</comment>
<evidence type="ECO:0000256" key="4">
    <source>
        <dbReference type="ARBA" id="ARBA00022833"/>
    </source>
</evidence>
<evidence type="ECO:0000313" key="10">
    <source>
        <dbReference type="Proteomes" id="UP001595840"/>
    </source>
</evidence>
<evidence type="ECO:0000256" key="5">
    <source>
        <dbReference type="ARBA" id="ARBA00023049"/>
    </source>
</evidence>
<dbReference type="EC" id="3.4.24.-" evidence="9"/>
<evidence type="ECO:0000256" key="2">
    <source>
        <dbReference type="ARBA" id="ARBA00022723"/>
    </source>
</evidence>
<dbReference type="Pfam" id="PF01435">
    <property type="entry name" value="Peptidase_M48"/>
    <property type="match status" value="1"/>
</dbReference>
<name>A0ABV8V3Q3_9GAMM</name>
<protein>
    <submittedName>
        <fullName evidence="9">M48 family metalloprotease</fullName>
        <ecNumber evidence="9">3.4.24.-</ecNumber>
    </submittedName>
</protein>
<evidence type="ECO:0000256" key="6">
    <source>
        <dbReference type="RuleBase" id="RU003983"/>
    </source>
</evidence>
<feature type="domain" description="Peptidase M48" evidence="8">
    <location>
        <begin position="92"/>
        <end position="241"/>
    </location>
</feature>
<evidence type="ECO:0000256" key="1">
    <source>
        <dbReference type="ARBA" id="ARBA00022670"/>
    </source>
</evidence>